<dbReference type="PROSITE" id="PS50042">
    <property type="entry name" value="CNMP_BINDING_3"/>
    <property type="match status" value="1"/>
</dbReference>
<dbReference type="Gene3D" id="2.60.120.10">
    <property type="entry name" value="Jelly Rolls"/>
    <property type="match status" value="1"/>
</dbReference>
<sequence length="229" mass="24929">MLVDRPPMDFWNTLDEAEQTALTQAGRSRRFRHGAPLCYQGEPADQVLIIRTGWAKVSVADADGRERLMALRGPGELIGEMGTLGDDARNATVTALQSVTAMSVSGSRFIAFLASHPGAWQKVVRTMVDRLVQADRRIVKTGTLIGAGRLALFLLELAERNGRPFAGGGIEVPPLSQAELGSYVDASRETVARAFKDWRAAGIIATGWRQTVILDPARLRLFAESLDDL</sequence>
<dbReference type="RefSeq" id="WP_344825266.1">
    <property type="nucleotide sequence ID" value="NZ_BAAAUV010000004.1"/>
</dbReference>
<dbReference type="Pfam" id="PF13545">
    <property type="entry name" value="HTH_Crp_2"/>
    <property type="match status" value="1"/>
</dbReference>
<evidence type="ECO:0000256" key="1">
    <source>
        <dbReference type="ARBA" id="ARBA00023015"/>
    </source>
</evidence>
<keyword evidence="1" id="KW-0805">Transcription regulation</keyword>
<dbReference type="EMBL" id="BAAAUV010000004">
    <property type="protein sequence ID" value="GAA3205402.1"/>
    <property type="molecule type" value="Genomic_DNA"/>
</dbReference>
<organism evidence="6 7">
    <name type="scientific">Actinocorallia longicatena</name>
    <dbReference type="NCBI Taxonomy" id="111803"/>
    <lineage>
        <taxon>Bacteria</taxon>
        <taxon>Bacillati</taxon>
        <taxon>Actinomycetota</taxon>
        <taxon>Actinomycetes</taxon>
        <taxon>Streptosporangiales</taxon>
        <taxon>Thermomonosporaceae</taxon>
        <taxon>Actinocorallia</taxon>
    </lineage>
</organism>
<keyword evidence="3" id="KW-0804">Transcription</keyword>
<evidence type="ECO:0000313" key="7">
    <source>
        <dbReference type="Proteomes" id="UP001501237"/>
    </source>
</evidence>
<evidence type="ECO:0000313" key="6">
    <source>
        <dbReference type="EMBL" id="GAA3205402.1"/>
    </source>
</evidence>
<evidence type="ECO:0000256" key="2">
    <source>
        <dbReference type="ARBA" id="ARBA00023125"/>
    </source>
</evidence>
<keyword evidence="2" id="KW-0238">DNA-binding</keyword>
<dbReference type="InterPro" id="IPR050397">
    <property type="entry name" value="Env_Response_Regulators"/>
</dbReference>
<dbReference type="SUPFAM" id="SSF46785">
    <property type="entry name" value="Winged helix' DNA-binding domain"/>
    <property type="match status" value="1"/>
</dbReference>
<dbReference type="InterPro" id="IPR036388">
    <property type="entry name" value="WH-like_DNA-bd_sf"/>
</dbReference>
<dbReference type="PANTHER" id="PTHR24567">
    <property type="entry name" value="CRP FAMILY TRANSCRIPTIONAL REGULATORY PROTEIN"/>
    <property type="match status" value="1"/>
</dbReference>
<gene>
    <name evidence="6" type="ORF">GCM10010468_20380</name>
</gene>
<comment type="caution">
    <text evidence="6">The sequence shown here is derived from an EMBL/GenBank/DDBJ whole genome shotgun (WGS) entry which is preliminary data.</text>
</comment>
<keyword evidence="7" id="KW-1185">Reference proteome</keyword>
<accession>A0ABP6Q5X5</accession>
<proteinExistence type="predicted"/>
<name>A0ABP6Q5X5_9ACTN</name>
<reference evidence="7" key="1">
    <citation type="journal article" date="2019" name="Int. J. Syst. Evol. Microbiol.">
        <title>The Global Catalogue of Microorganisms (GCM) 10K type strain sequencing project: providing services to taxonomists for standard genome sequencing and annotation.</title>
        <authorList>
            <consortium name="The Broad Institute Genomics Platform"/>
            <consortium name="The Broad Institute Genome Sequencing Center for Infectious Disease"/>
            <person name="Wu L."/>
            <person name="Ma J."/>
        </authorList>
    </citation>
    <scope>NUCLEOTIDE SEQUENCE [LARGE SCALE GENOMIC DNA]</scope>
    <source>
        <strain evidence="7">JCM 9377</strain>
    </source>
</reference>
<dbReference type="SMART" id="SM00419">
    <property type="entry name" value="HTH_CRP"/>
    <property type="match status" value="1"/>
</dbReference>
<dbReference type="PROSITE" id="PS51063">
    <property type="entry name" value="HTH_CRP_2"/>
    <property type="match status" value="1"/>
</dbReference>
<dbReference type="InterPro" id="IPR036390">
    <property type="entry name" value="WH_DNA-bd_sf"/>
</dbReference>
<feature type="domain" description="HTH crp-type" evidence="5">
    <location>
        <begin position="144"/>
        <end position="217"/>
    </location>
</feature>
<dbReference type="InterPro" id="IPR014710">
    <property type="entry name" value="RmlC-like_jellyroll"/>
</dbReference>
<dbReference type="SUPFAM" id="SSF51206">
    <property type="entry name" value="cAMP-binding domain-like"/>
    <property type="match status" value="1"/>
</dbReference>
<evidence type="ECO:0000256" key="3">
    <source>
        <dbReference type="ARBA" id="ARBA00023163"/>
    </source>
</evidence>
<dbReference type="Pfam" id="PF00027">
    <property type="entry name" value="cNMP_binding"/>
    <property type="match status" value="1"/>
</dbReference>
<evidence type="ECO:0000259" key="5">
    <source>
        <dbReference type="PROSITE" id="PS51063"/>
    </source>
</evidence>
<dbReference type="PANTHER" id="PTHR24567:SF74">
    <property type="entry name" value="HTH-TYPE TRANSCRIPTIONAL REGULATOR ARCR"/>
    <property type="match status" value="1"/>
</dbReference>
<dbReference type="InterPro" id="IPR018488">
    <property type="entry name" value="cNMP-bd_CS"/>
</dbReference>
<protein>
    <submittedName>
        <fullName evidence="6">Crp/Fnr family transcriptional regulator</fullName>
    </submittedName>
</protein>
<dbReference type="InterPro" id="IPR018490">
    <property type="entry name" value="cNMP-bd_dom_sf"/>
</dbReference>
<feature type="domain" description="Cyclic nucleotide-binding" evidence="4">
    <location>
        <begin position="10"/>
        <end position="130"/>
    </location>
</feature>
<dbReference type="InterPro" id="IPR012318">
    <property type="entry name" value="HTH_CRP"/>
</dbReference>
<dbReference type="PROSITE" id="PS00888">
    <property type="entry name" value="CNMP_BINDING_1"/>
    <property type="match status" value="1"/>
</dbReference>
<dbReference type="CDD" id="cd00038">
    <property type="entry name" value="CAP_ED"/>
    <property type="match status" value="1"/>
</dbReference>
<dbReference type="Proteomes" id="UP001501237">
    <property type="component" value="Unassembled WGS sequence"/>
</dbReference>
<dbReference type="Gene3D" id="1.10.10.10">
    <property type="entry name" value="Winged helix-like DNA-binding domain superfamily/Winged helix DNA-binding domain"/>
    <property type="match status" value="1"/>
</dbReference>
<dbReference type="InterPro" id="IPR000595">
    <property type="entry name" value="cNMP-bd_dom"/>
</dbReference>
<dbReference type="SMART" id="SM00100">
    <property type="entry name" value="cNMP"/>
    <property type="match status" value="1"/>
</dbReference>
<evidence type="ECO:0000259" key="4">
    <source>
        <dbReference type="PROSITE" id="PS50042"/>
    </source>
</evidence>